<organism evidence="1 2">
    <name type="scientific">Handroanthus impetiginosus</name>
    <dbReference type="NCBI Taxonomy" id="429701"/>
    <lineage>
        <taxon>Eukaryota</taxon>
        <taxon>Viridiplantae</taxon>
        <taxon>Streptophyta</taxon>
        <taxon>Embryophyta</taxon>
        <taxon>Tracheophyta</taxon>
        <taxon>Spermatophyta</taxon>
        <taxon>Magnoliopsida</taxon>
        <taxon>eudicotyledons</taxon>
        <taxon>Gunneridae</taxon>
        <taxon>Pentapetalae</taxon>
        <taxon>asterids</taxon>
        <taxon>lamiids</taxon>
        <taxon>Lamiales</taxon>
        <taxon>Bignoniaceae</taxon>
        <taxon>Crescentiina</taxon>
        <taxon>Tabebuia alliance</taxon>
        <taxon>Handroanthus</taxon>
    </lineage>
</organism>
<dbReference type="AlphaFoldDB" id="A0A2G9H2T5"/>
<proteinExistence type="predicted"/>
<dbReference type="EMBL" id="NKXS01002847">
    <property type="protein sequence ID" value="PIN11825.1"/>
    <property type="molecule type" value="Genomic_DNA"/>
</dbReference>
<accession>A0A2G9H2T5</accession>
<evidence type="ECO:0000313" key="2">
    <source>
        <dbReference type="Proteomes" id="UP000231279"/>
    </source>
</evidence>
<gene>
    <name evidence="1" type="ORF">CDL12_15569</name>
</gene>
<comment type="caution">
    <text evidence="1">The sequence shown here is derived from an EMBL/GenBank/DDBJ whole genome shotgun (WGS) entry which is preliminary data.</text>
</comment>
<evidence type="ECO:0000313" key="1">
    <source>
        <dbReference type="EMBL" id="PIN11825.1"/>
    </source>
</evidence>
<name>A0A2G9H2T5_9LAMI</name>
<dbReference type="Proteomes" id="UP000231279">
    <property type="component" value="Unassembled WGS sequence"/>
</dbReference>
<keyword evidence="2" id="KW-1185">Reference proteome</keyword>
<sequence>MRVSELAGTREYRDIVGKANARRSLCSVYEGGKEKKSPCIVKIILNEPAKVRNTCKVRGPPHEFLQLASEDSIQSSHPYLLICPQQKKVT</sequence>
<reference evidence="2" key="1">
    <citation type="journal article" date="2018" name="Gigascience">
        <title>Genome assembly of the Pink Ipe (Handroanthus impetiginosus, Bignoniaceae), a highly valued, ecologically keystone Neotropical timber forest tree.</title>
        <authorList>
            <person name="Silva-Junior O.B."/>
            <person name="Grattapaglia D."/>
            <person name="Novaes E."/>
            <person name="Collevatti R.G."/>
        </authorList>
    </citation>
    <scope>NUCLEOTIDE SEQUENCE [LARGE SCALE GENOMIC DNA]</scope>
    <source>
        <strain evidence="2">cv. UFG-1</strain>
    </source>
</reference>
<protein>
    <submittedName>
        <fullName evidence="1">Uncharacterized protein</fullName>
    </submittedName>
</protein>